<accession>A0ABU6QQP1</accession>
<dbReference type="SMART" id="SM00220">
    <property type="entry name" value="S_TKc"/>
    <property type="match status" value="1"/>
</dbReference>
<organism evidence="16 17">
    <name type="scientific">Stylosanthes scabra</name>
    <dbReference type="NCBI Taxonomy" id="79078"/>
    <lineage>
        <taxon>Eukaryota</taxon>
        <taxon>Viridiplantae</taxon>
        <taxon>Streptophyta</taxon>
        <taxon>Embryophyta</taxon>
        <taxon>Tracheophyta</taxon>
        <taxon>Spermatophyta</taxon>
        <taxon>Magnoliopsida</taxon>
        <taxon>eudicotyledons</taxon>
        <taxon>Gunneridae</taxon>
        <taxon>Pentapetalae</taxon>
        <taxon>rosids</taxon>
        <taxon>fabids</taxon>
        <taxon>Fabales</taxon>
        <taxon>Fabaceae</taxon>
        <taxon>Papilionoideae</taxon>
        <taxon>50 kb inversion clade</taxon>
        <taxon>dalbergioids sensu lato</taxon>
        <taxon>Dalbergieae</taxon>
        <taxon>Pterocarpus clade</taxon>
        <taxon>Stylosanthes</taxon>
    </lineage>
</organism>
<feature type="domain" description="Protein kinase" evidence="14">
    <location>
        <begin position="328"/>
        <end position="616"/>
    </location>
</feature>
<dbReference type="Proteomes" id="UP001341840">
    <property type="component" value="Unassembled WGS sequence"/>
</dbReference>
<comment type="caution">
    <text evidence="16">The sequence shown here is derived from an EMBL/GenBank/DDBJ whole genome shotgun (WGS) entry which is preliminary data.</text>
</comment>
<evidence type="ECO:0000256" key="3">
    <source>
        <dbReference type="ARBA" id="ARBA00022729"/>
    </source>
</evidence>
<evidence type="ECO:0000259" key="15">
    <source>
        <dbReference type="PROSITE" id="PS51473"/>
    </source>
</evidence>
<keyword evidence="3 13" id="KW-0732">Signal</keyword>
<dbReference type="Gene3D" id="3.30.200.20">
    <property type="entry name" value="Phosphorylase Kinase, domain 1"/>
    <property type="match status" value="1"/>
</dbReference>
<keyword evidence="8" id="KW-0675">Receptor</keyword>
<feature type="signal peptide" evidence="13">
    <location>
        <begin position="1"/>
        <end position="30"/>
    </location>
</feature>
<dbReference type="InterPro" id="IPR017441">
    <property type="entry name" value="Protein_kinase_ATP_BS"/>
</dbReference>
<dbReference type="InterPro" id="IPR011009">
    <property type="entry name" value="Kinase-like_dom_sf"/>
</dbReference>
<feature type="domain" description="Gnk2-homologous" evidence="15">
    <location>
        <begin position="139"/>
        <end position="244"/>
    </location>
</feature>
<dbReference type="InterPro" id="IPR052059">
    <property type="entry name" value="CR_Ser/Thr_kinase"/>
</dbReference>
<evidence type="ECO:0000256" key="12">
    <source>
        <dbReference type="SAM" id="Phobius"/>
    </source>
</evidence>
<keyword evidence="7 10" id="KW-0067">ATP-binding</keyword>
<keyword evidence="17" id="KW-1185">Reference proteome</keyword>
<dbReference type="InterPro" id="IPR038408">
    <property type="entry name" value="GNK2_sf"/>
</dbReference>
<dbReference type="InterPro" id="IPR002902">
    <property type="entry name" value="GNK2"/>
</dbReference>
<feature type="chain" id="PRO_5047023839" description="Cysteine-rich receptor-like protein kinase 2" evidence="13">
    <location>
        <begin position="31"/>
        <end position="652"/>
    </location>
</feature>
<keyword evidence="4" id="KW-0677">Repeat</keyword>
<evidence type="ECO:0000256" key="8">
    <source>
        <dbReference type="ARBA" id="ARBA00023170"/>
    </source>
</evidence>
<gene>
    <name evidence="16" type="ORF">PIB30_075591</name>
</gene>
<dbReference type="PROSITE" id="PS00107">
    <property type="entry name" value="PROTEIN_KINASE_ATP"/>
    <property type="match status" value="1"/>
</dbReference>
<dbReference type="SUPFAM" id="SSF56112">
    <property type="entry name" value="Protein kinase-like (PK-like)"/>
    <property type="match status" value="1"/>
</dbReference>
<dbReference type="EMBL" id="JASCZI010000968">
    <property type="protein sequence ID" value="MED6113951.1"/>
    <property type="molecule type" value="Genomic_DNA"/>
</dbReference>
<protein>
    <recommendedName>
        <fullName evidence="18">Cysteine-rich receptor-like protein kinase 2</fullName>
    </recommendedName>
</protein>
<evidence type="ECO:0000259" key="14">
    <source>
        <dbReference type="PROSITE" id="PS50011"/>
    </source>
</evidence>
<proteinExistence type="predicted"/>
<evidence type="ECO:0000256" key="2">
    <source>
        <dbReference type="ARBA" id="ARBA00022679"/>
    </source>
</evidence>
<keyword evidence="1" id="KW-0723">Serine/threonine-protein kinase</keyword>
<feature type="domain" description="Gnk2-homologous" evidence="15">
    <location>
        <begin position="30"/>
        <end position="133"/>
    </location>
</feature>
<dbReference type="PANTHER" id="PTHR47973">
    <property type="entry name" value="CYSTEINE-RICH RECEPTOR-LIKE PROTEIN KINASE 3"/>
    <property type="match status" value="1"/>
</dbReference>
<dbReference type="InterPro" id="IPR000719">
    <property type="entry name" value="Prot_kinase_dom"/>
</dbReference>
<keyword evidence="12" id="KW-1133">Transmembrane helix</keyword>
<dbReference type="PROSITE" id="PS50011">
    <property type="entry name" value="PROTEIN_KINASE_DOM"/>
    <property type="match status" value="1"/>
</dbReference>
<keyword evidence="9" id="KW-0325">Glycoprotein</keyword>
<dbReference type="CDD" id="cd14066">
    <property type="entry name" value="STKc_IRAK"/>
    <property type="match status" value="1"/>
</dbReference>
<reference evidence="16 17" key="1">
    <citation type="journal article" date="2023" name="Plants (Basel)">
        <title>Bridging the Gap: Combining Genomics and Transcriptomics Approaches to Understand Stylosanthes scabra, an Orphan Legume from the Brazilian Caatinga.</title>
        <authorList>
            <person name="Ferreira-Neto J.R.C."/>
            <person name="da Silva M.D."/>
            <person name="Binneck E."/>
            <person name="de Melo N.F."/>
            <person name="da Silva R.H."/>
            <person name="de Melo A.L.T.M."/>
            <person name="Pandolfi V."/>
            <person name="Bustamante F.O."/>
            <person name="Brasileiro-Vidal A.C."/>
            <person name="Benko-Iseppon A.M."/>
        </authorList>
    </citation>
    <scope>NUCLEOTIDE SEQUENCE [LARGE SCALE GENOMIC DNA]</scope>
    <source>
        <tissue evidence="16">Leaves</tissue>
    </source>
</reference>
<dbReference type="Pfam" id="PF00069">
    <property type="entry name" value="Pkinase"/>
    <property type="match status" value="1"/>
</dbReference>
<evidence type="ECO:0000256" key="13">
    <source>
        <dbReference type="SAM" id="SignalP"/>
    </source>
</evidence>
<evidence type="ECO:0000256" key="1">
    <source>
        <dbReference type="ARBA" id="ARBA00022527"/>
    </source>
</evidence>
<feature type="binding site" evidence="10">
    <location>
        <position position="357"/>
    </location>
    <ligand>
        <name>ATP</name>
        <dbReference type="ChEBI" id="CHEBI:30616"/>
    </ligand>
</feature>
<evidence type="ECO:0000256" key="11">
    <source>
        <dbReference type="SAM" id="MobiDB-lite"/>
    </source>
</evidence>
<evidence type="ECO:0008006" key="18">
    <source>
        <dbReference type="Google" id="ProtNLM"/>
    </source>
</evidence>
<evidence type="ECO:0000313" key="16">
    <source>
        <dbReference type="EMBL" id="MED6113951.1"/>
    </source>
</evidence>
<dbReference type="PROSITE" id="PS51473">
    <property type="entry name" value="GNK2"/>
    <property type="match status" value="2"/>
</dbReference>
<evidence type="ECO:0000313" key="17">
    <source>
        <dbReference type="Proteomes" id="UP001341840"/>
    </source>
</evidence>
<feature type="compositionally biased region" description="Low complexity" evidence="11">
    <location>
        <begin position="628"/>
        <end position="652"/>
    </location>
</feature>
<evidence type="ECO:0000256" key="9">
    <source>
        <dbReference type="ARBA" id="ARBA00023180"/>
    </source>
</evidence>
<dbReference type="Pfam" id="PF01657">
    <property type="entry name" value="Stress-antifung"/>
    <property type="match status" value="2"/>
</dbReference>
<evidence type="ECO:0000256" key="5">
    <source>
        <dbReference type="ARBA" id="ARBA00022741"/>
    </source>
</evidence>
<evidence type="ECO:0000256" key="7">
    <source>
        <dbReference type="ARBA" id="ARBA00022840"/>
    </source>
</evidence>
<keyword evidence="2" id="KW-0808">Transferase</keyword>
<name>A0ABU6QQP1_9FABA</name>
<dbReference type="PROSITE" id="PS00108">
    <property type="entry name" value="PROTEIN_KINASE_ST"/>
    <property type="match status" value="1"/>
</dbReference>
<keyword evidence="12" id="KW-0812">Transmembrane</keyword>
<keyword evidence="6" id="KW-0418">Kinase</keyword>
<sequence length="652" mass="72135">MLQLNKEVSISLIWLWWWWTSHLHGTVVVADLINQGCSSYNETNLKSFFANINETFSELRSDIVNQSKHFGTAKEARGEVITYTMFQCRNYLSQRDCLACFNTATVQIRNCSDGNGARVIYDGCFLRYESNFFFSQTTEAGNGVKCGNKTAKGGNAFGSAAQQALMNLQTATPKINGFYAATKTQLPNNVGAIYAVAQCVETATQSDCLACMNVGYNNLQTCLPHSDGRAYDAGCFMRYSQTPFFADNQTIDITPYLEHGGSSNKKWAIIGGVGGGVALVVILLALFAWYRHSKKPKRVPRGDILGATELKGPVSYNYKDLKVATKNFSEENKLGEGGFGNVYKGTLKNGKVVAVKKLILGQIEKMEDHFESEVKLISNVHHRNLVRLLGCCSKGQERILVYEYMANSSLDRFLFGNKKGSLNWKQRCDIILGTARGLAYLHEEFHVSIIHRDIKTGNILLDDDLQPKIADFGLARLLPGDQSHLSTRFAGTLGYTAPEYAIHGQLSEKADTYSYGIVVLEIISGQKSTEMKVDDNGHEYLLQRAWKLHEQGMHMELVDKSIDPCEYETEEVKKIIEIALMCTQASASMRPTMSEVVVLLKSKGLFEHMQPSMPVFVESNMKARGDISASTGASSSTTTSNATVTTSTVSGR</sequence>
<keyword evidence="12" id="KW-0472">Membrane</keyword>
<evidence type="ECO:0000256" key="6">
    <source>
        <dbReference type="ARBA" id="ARBA00022777"/>
    </source>
</evidence>
<dbReference type="InterPro" id="IPR008271">
    <property type="entry name" value="Ser/Thr_kinase_AS"/>
</dbReference>
<evidence type="ECO:0000256" key="4">
    <source>
        <dbReference type="ARBA" id="ARBA00022737"/>
    </source>
</evidence>
<evidence type="ECO:0000256" key="10">
    <source>
        <dbReference type="PROSITE-ProRule" id="PRU10141"/>
    </source>
</evidence>
<dbReference type="Gene3D" id="1.10.510.10">
    <property type="entry name" value="Transferase(Phosphotransferase) domain 1"/>
    <property type="match status" value="1"/>
</dbReference>
<feature type="transmembrane region" description="Helical" evidence="12">
    <location>
        <begin position="267"/>
        <end position="290"/>
    </location>
</feature>
<keyword evidence="5 10" id="KW-0547">Nucleotide-binding</keyword>
<feature type="region of interest" description="Disordered" evidence="11">
    <location>
        <begin position="627"/>
        <end position="652"/>
    </location>
</feature>
<dbReference type="Gene3D" id="3.30.430.20">
    <property type="entry name" value="Gnk2 domain, C-X8-C-X2-C motif"/>
    <property type="match status" value="2"/>
</dbReference>
<dbReference type="CDD" id="cd23509">
    <property type="entry name" value="Gnk2-like"/>
    <property type="match status" value="2"/>
</dbReference>